<accession>A0A934SQ10</accession>
<evidence type="ECO:0000259" key="2">
    <source>
        <dbReference type="Pfam" id="PF06525"/>
    </source>
</evidence>
<dbReference type="InterPro" id="IPR033138">
    <property type="entry name" value="Cu_oxidase_CS"/>
</dbReference>
<sequence>MTTRRGTVGAVGVVLTLLLSGLSVAAIGAVGGWSTPFGVRGAAASACTTPKLTGTIVKVRLDNTGGPMMAQRNGMMFGGAMTLSTDRSTVAQGEVTFVAANVGSVTHELVVLPLPGTQLAGTRQSGTDGKIDEAGSVGEASNSCARGAGKGILPGTSSWVTLKLAPGRYEVVCNLAGHYAAGMYGQLTVTK</sequence>
<evidence type="ECO:0000313" key="4">
    <source>
        <dbReference type="Proteomes" id="UP000636458"/>
    </source>
</evidence>
<organism evidence="3 4">
    <name type="scientific">Lacisediminihabitans changchengi</name>
    <dbReference type="NCBI Taxonomy" id="2787634"/>
    <lineage>
        <taxon>Bacteria</taxon>
        <taxon>Bacillati</taxon>
        <taxon>Actinomycetota</taxon>
        <taxon>Actinomycetes</taxon>
        <taxon>Micrococcales</taxon>
        <taxon>Microbacteriaceae</taxon>
        <taxon>Lacisediminihabitans</taxon>
    </lineage>
</organism>
<evidence type="ECO:0000256" key="1">
    <source>
        <dbReference type="ARBA" id="ARBA00022723"/>
    </source>
</evidence>
<dbReference type="Proteomes" id="UP000636458">
    <property type="component" value="Unassembled WGS sequence"/>
</dbReference>
<reference evidence="3" key="1">
    <citation type="submission" date="2021-01" db="EMBL/GenBank/DDBJ databases">
        <title>Lacisediminihabitans sp. nov. strain G11-30, isolated from Antarctic Soil.</title>
        <authorList>
            <person name="Li J."/>
        </authorList>
    </citation>
    <scope>NUCLEOTIDE SEQUENCE</scope>
    <source>
        <strain evidence="3">G11-30</strain>
    </source>
</reference>
<dbReference type="AlphaFoldDB" id="A0A934SQ10"/>
<protein>
    <recommendedName>
        <fullName evidence="2">Sulfocyanin-like C-terminal domain-containing protein</fullName>
    </recommendedName>
</protein>
<dbReference type="InterPro" id="IPR008972">
    <property type="entry name" value="Cupredoxin"/>
</dbReference>
<keyword evidence="4" id="KW-1185">Reference proteome</keyword>
<dbReference type="PROSITE" id="PS00079">
    <property type="entry name" value="MULTICOPPER_OXIDASE1"/>
    <property type="match status" value="1"/>
</dbReference>
<proteinExistence type="predicted"/>
<comment type="caution">
    <text evidence="3">The sequence shown here is derived from an EMBL/GenBank/DDBJ whole genome shotgun (WGS) entry which is preliminary data.</text>
</comment>
<name>A0A934SQ10_9MICO</name>
<gene>
    <name evidence="3" type="ORF">IV501_16020</name>
</gene>
<feature type="domain" description="Sulfocyanin-like C-terminal" evidence="2">
    <location>
        <begin position="91"/>
        <end position="190"/>
    </location>
</feature>
<keyword evidence="1" id="KW-0479">Metal-binding</keyword>
<dbReference type="GO" id="GO:0046872">
    <property type="term" value="F:metal ion binding"/>
    <property type="evidence" value="ECO:0007669"/>
    <property type="project" value="UniProtKB-KW"/>
</dbReference>
<dbReference type="SUPFAM" id="SSF49503">
    <property type="entry name" value="Cupredoxins"/>
    <property type="match status" value="1"/>
</dbReference>
<dbReference type="Pfam" id="PF06525">
    <property type="entry name" value="SoxE"/>
    <property type="match status" value="1"/>
</dbReference>
<evidence type="ECO:0000313" key="3">
    <source>
        <dbReference type="EMBL" id="MBK4349137.1"/>
    </source>
</evidence>
<dbReference type="EMBL" id="JAEPES010000006">
    <property type="protein sequence ID" value="MBK4349137.1"/>
    <property type="molecule type" value="Genomic_DNA"/>
</dbReference>
<dbReference type="InterPro" id="IPR049544">
    <property type="entry name" value="SoxE-like_C"/>
</dbReference>
<dbReference type="Gene3D" id="2.60.40.420">
    <property type="entry name" value="Cupredoxins - blue copper proteins"/>
    <property type="match status" value="1"/>
</dbReference>